<evidence type="ECO:0000256" key="1">
    <source>
        <dbReference type="ARBA" id="ARBA00023015"/>
    </source>
</evidence>
<keyword evidence="1" id="KW-0805">Transcription regulation</keyword>
<reference evidence="5" key="1">
    <citation type="submission" date="2019-12" db="EMBL/GenBank/DDBJ databases">
        <title>High-Quality draft genome sequences of three cyanobacteria isolated from the limestone walls of the Old Cathedral of Coimbra.</title>
        <authorList>
            <person name="Tiago I."/>
            <person name="Soares F."/>
            <person name="Portugal A."/>
        </authorList>
    </citation>
    <scope>NUCLEOTIDE SEQUENCE [LARGE SCALE GENOMIC DNA]</scope>
    <source>
        <strain evidence="5">C</strain>
    </source>
</reference>
<keyword evidence="3" id="KW-0804">Transcription</keyword>
<proteinExistence type="predicted"/>
<dbReference type="Pfam" id="PF12833">
    <property type="entry name" value="HTH_18"/>
    <property type="match status" value="1"/>
</dbReference>
<dbReference type="RefSeq" id="WP_161827109.1">
    <property type="nucleotide sequence ID" value="NZ_WVIC01000061.1"/>
</dbReference>
<evidence type="ECO:0000313" key="6">
    <source>
        <dbReference type="Proteomes" id="UP000607397"/>
    </source>
</evidence>
<organism evidence="5 6">
    <name type="scientific">Petrachloros mirabilis ULC683</name>
    <dbReference type="NCBI Taxonomy" id="2781853"/>
    <lineage>
        <taxon>Bacteria</taxon>
        <taxon>Bacillati</taxon>
        <taxon>Cyanobacteriota</taxon>
        <taxon>Cyanophyceae</taxon>
        <taxon>Synechococcales</taxon>
        <taxon>Petrachlorosaceae</taxon>
        <taxon>Petrachloros</taxon>
        <taxon>Petrachloros mirabilis</taxon>
    </lineage>
</organism>
<dbReference type="PROSITE" id="PS01124">
    <property type="entry name" value="HTH_ARAC_FAMILY_2"/>
    <property type="match status" value="1"/>
</dbReference>
<evidence type="ECO:0000256" key="2">
    <source>
        <dbReference type="ARBA" id="ARBA00023125"/>
    </source>
</evidence>
<feature type="domain" description="HTH araC/xylS-type" evidence="4">
    <location>
        <begin position="175"/>
        <end position="277"/>
    </location>
</feature>
<evidence type="ECO:0000256" key="3">
    <source>
        <dbReference type="ARBA" id="ARBA00023163"/>
    </source>
</evidence>
<dbReference type="Gene3D" id="1.10.10.60">
    <property type="entry name" value="Homeodomain-like"/>
    <property type="match status" value="1"/>
</dbReference>
<keyword evidence="2" id="KW-0238">DNA-binding</keyword>
<keyword evidence="6" id="KW-1185">Reference proteome</keyword>
<evidence type="ECO:0000313" key="5">
    <source>
        <dbReference type="EMBL" id="NCJ08638.1"/>
    </source>
</evidence>
<dbReference type="PANTHER" id="PTHR46796:SF15">
    <property type="entry name" value="BLL1074 PROTEIN"/>
    <property type="match status" value="1"/>
</dbReference>
<dbReference type="InterPro" id="IPR050204">
    <property type="entry name" value="AraC_XylS_family_regulators"/>
</dbReference>
<gene>
    <name evidence="5" type="ORF">GS597_19425</name>
</gene>
<dbReference type="SMART" id="SM00342">
    <property type="entry name" value="HTH_ARAC"/>
    <property type="match status" value="1"/>
</dbReference>
<name>A0A8K2A2G0_9CYAN</name>
<dbReference type="EMBL" id="WVIC01000061">
    <property type="protein sequence ID" value="NCJ08638.1"/>
    <property type="molecule type" value="Genomic_DNA"/>
</dbReference>
<sequence length="296" mass="33140">MALKGKAGILSYSSPQTWEHAIGVPSLALRGWVNTYIGHRENFRQPVCRLEVPRPWVVLVLGFGADIGVAPVESQPHFRRYQALVFGLNEKPLLHEVKGLRSCLEITMPPWTAYQLFDGALPELAQETVALDAIWGAEADQINVQLSELSSWTERFALVDQILIKKLTTSTSRIRSEVQWAWHQLVAQGGCIAIRHLAQQIGWSHRHFAQCFREQIGITPKIAARQIRFAHAHQMLSRGEEGSLAAIAAECGYSDQSHLTREFHLFSGCSPVTYQQAHFPELPGTPGEIVWNGNLH</sequence>
<dbReference type="PANTHER" id="PTHR46796">
    <property type="entry name" value="HTH-TYPE TRANSCRIPTIONAL ACTIVATOR RHAS-RELATED"/>
    <property type="match status" value="1"/>
</dbReference>
<dbReference type="GO" id="GO:0003700">
    <property type="term" value="F:DNA-binding transcription factor activity"/>
    <property type="evidence" value="ECO:0007669"/>
    <property type="project" value="InterPro"/>
</dbReference>
<dbReference type="AlphaFoldDB" id="A0A8K2A2G0"/>
<comment type="caution">
    <text evidence="5">The sequence shown here is derived from an EMBL/GenBank/DDBJ whole genome shotgun (WGS) entry which is preliminary data.</text>
</comment>
<protein>
    <submittedName>
        <fullName evidence="5">Helix-turn-helix domain-containing protein</fullName>
    </submittedName>
</protein>
<accession>A0A8K2A2G0</accession>
<dbReference type="GO" id="GO:0043565">
    <property type="term" value="F:sequence-specific DNA binding"/>
    <property type="evidence" value="ECO:0007669"/>
    <property type="project" value="InterPro"/>
</dbReference>
<dbReference type="InterPro" id="IPR018060">
    <property type="entry name" value="HTH_AraC"/>
</dbReference>
<evidence type="ECO:0000259" key="4">
    <source>
        <dbReference type="PROSITE" id="PS01124"/>
    </source>
</evidence>
<dbReference type="InterPro" id="IPR009057">
    <property type="entry name" value="Homeodomain-like_sf"/>
</dbReference>
<dbReference type="SUPFAM" id="SSF46689">
    <property type="entry name" value="Homeodomain-like"/>
    <property type="match status" value="1"/>
</dbReference>
<dbReference type="Proteomes" id="UP000607397">
    <property type="component" value="Unassembled WGS sequence"/>
</dbReference>